<evidence type="ECO:0000313" key="3">
    <source>
        <dbReference type="Proteomes" id="UP001325680"/>
    </source>
</evidence>
<dbReference type="Gene3D" id="2.160.20.10">
    <property type="entry name" value="Single-stranded right-handed beta-helix, Pectin lyase-like"/>
    <property type="match status" value="1"/>
</dbReference>
<dbReference type="InterPro" id="IPR012334">
    <property type="entry name" value="Pectin_lyas_fold"/>
</dbReference>
<dbReference type="Proteomes" id="UP001325680">
    <property type="component" value="Chromosome"/>
</dbReference>
<dbReference type="InterPro" id="IPR003961">
    <property type="entry name" value="FN3_dom"/>
</dbReference>
<dbReference type="CDD" id="cd00063">
    <property type="entry name" value="FN3"/>
    <property type="match status" value="1"/>
</dbReference>
<organism evidence="2 3">
    <name type="scientific">Niabella yanshanensis</name>
    <dbReference type="NCBI Taxonomy" id="577386"/>
    <lineage>
        <taxon>Bacteria</taxon>
        <taxon>Pseudomonadati</taxon>
        <taxon>Bacteroidota</taxon>
        <taxon>Chitinophagia</taxon>
        <taxon>Chitinophagales</taxon>
        <taxon>Chitinophagaceae</taxon>
        <taxon>Niabella</taxon>
    </lineage>
</organism>
<dbReference type="EMBL" id="CP139960">
    <property type="protein sequence ID" value="WQD37998.1"/>
    <property type="molecule type" value="Genomic_DNA"/>
</dbReference>
<name>A0ABZ0W401_9BACT</name>
<dbReference type="InterPro" id="IPR036116">
    <property type="entry name" value="FN3_sf"/>
</dbReference>
<proteinExistence type="predicted"/>
<dbReference type="RefSeq" id="WP_114790753.1">
    <property type="nucleotide sequence ID" value="NZ_CP139960.1"/>
</dbReference>
<evidence type="ECO:0000313" key="2">
    <source>
        <dbReference type="EMBL" id="WQD37998.1"/>
    </source>
</evidence>
<dbReference type="SUPFAM" id="SSF51126">
    <property type="entry name" value="Pectin lyase-like"/>
    <property type="match status" value="1"/>
</dbReference>
<reference evidence="2 3" key="1">
    <citation type="submission" date="2023-12" db="EMBL/GenBank/DDBJ databases">
        <title>Genome sequencing and assembly of bacterial species from a model synthetic community.</title>
        <authorList>
            <person name="Hogle S.L."/>
        </authorList>
    </citation>
    <scope>NUCLEOTIDE SEQUENCE [LARGE SCALE GENOMIC DNA]</scope>
    <source>
        <strain evidence="2 3">HAMBI_3031</strain>
    </source>
</reference>
<keyword evidence="3" id="KW-1185">Reference proteome</keyword>
<dbReference type="InterPro" id="IPR011050">
    <property type="entry name" value="Pectin_lyase_fold/virulence"/>
</dbReference>
<dbReference type="Gene3D" id="2.60.40.10">
    <property type="entry name" value="Immunoglobulins"/>
    <property type="match status" value="2"/>
</dbReference>
<accession>A0ABZ0W401</accession>
<gene>
    <name evidence="2" type="ORF">U0035_20235</name>
</gene>
<feature type="domain" description="Fibronectin type-III" evidence="1">
    <location>
        <begin position="88"/>
        <end position="177"/>
    </location>
</feature>
<dbReference type="SUPFAM" id="SSF49265">
    <property type="entry name" value="Fibronectin type III"/>
    <property type="match status" value="1"/>
</dbReference>
<evidence type="ECO:0000259" key="1">
    <source>
        <dbReference type="PROSITE" id="PS50853"/>
    </source>
</evidence>
<sequence>MAVIQLLPGGAGGVSFSGQLIAPVNNRLLAIVSVANYISLTIEGYIVAHPYLYTDFRDKTGVSFNSATEVVEYIQYNFVEGSAMQKLAKPELTIGAITQSSIEAEWTNVASAQNYVLQYSTGSGFDNAVTAYTGADLSDVIEGLNAQTFYNIRVKAIADGYTDSDWAIQMNIETLEGEDALSLGTTTALYQVLNWLPVSGAYVYQLRRSATSSMAVYETLYTGKELTYKDNTVMPGSDNYYQVVPMAANTTFSPSNILLADIPNLTGNVYEVGTSTPGTHQVPIDGADFWPNGASAPVTLQPGDTIEIISNNYYIIDVKNINIAGDLPLLIRPKVPGGVIFDGQGYTLVLDALDNVRVTGIQFANNPLNCVEVKSALHNVILDHLTFNNINEGIRWTNTLGSIVYNPSDPTTYCSNVQISHIIANNVGQVVNTSYTAGIAGGSITGLVRDLTFSSCSVINAPEAGAVLSLSCVDNAKVHDNYFENINLDLTNHTCICLFKGPGQWFSNKAKNVQGQMVRFWPSKYSSAIAGLLVYNNIHYNTPMYGMFEIQVVEADYTSPAFIPIDGALFENNSGGLFNTTNYSFAGRFLDIYDKAYYGDLIVNHNLMFANQDDQWYQLGLPDSETGNEYFATAALAVDNTTDFHSLHTGTGASL</sequence>
<dbReference type="InterPro" id="IPR013783">
    <property type="entry name" value="Ig-like_fold"/>
</dbReference>
<dbReference type="PROSITE" id="PS50853">
    <property type="entry name" value="FN3"/>
    <property type="match status" value="1"/>
</dbReference>
<protein>
    <submittedName>
        <fullName evidence="2">Fibronectin type III domain-containing protein</fullName>
    </submittedName>
</protein>